<dbReference type="RefSeq" id="WP_132415127.1">
    <property type="nucleotide sequence ID" value="NZ_SMKA01000347.1"/>
</dbReference>
<evidence type="ECO:0000256" key="1">
    <source>
        <dbReference type="SAM" id="SignalP"/>
    </source>
</evidence>
<sequence length="206" mass="22739">MPPLTRLAVALSAVALLAACQPEPEAKYAKDLNSCELLPRETARRIMDVGPKLGPAEEKTWNFLVTYKYCQWTYKQPRDHFWSSYQKGPVKRQLTIRAEITTAESGGAPAVTIQYGGQLDADRKSGYAVQEVPGIGEAAFIATQKYDDGRESTKVKFRRSNALITLSLSGQDCCARQRGETDMDASKRRTTILAVAKAADHALLSR</sequence>
<accession>A0A4R4P0Y3</accession>
<dbReference type="PROSITE" id="PS51257">
    <property type="entry name" value="PROKAR_LIPOPROTEIN"/>
    <property type="match status" value="1"/>
</dbReference>
<evidence type="ECO:0000313" key="2">
    <source>
        <dbReference type="EMBL" id="TDC15174.1"/>
    </source>
</evidence>
<organism evidence="2 3">
    <name type="scientific">Kribbella albertanoniae</name>
    <dbReference type="NCBI Taxonomy" id="1266829"/>
    <lineage>
        <taxon>Bacteria</taxon>
        <taxon>Bacillati</taxon>
        <taxon>Actinomycetota</taxon>
        <taxon>Actinomycetes</taxon>
        <taxon>Propionibacteriales</taxon>
        <taxon>Kribbellaceae</taxon>
        <taxon>Kribbella</taxon>
    </lineage>
</organism>
<reference evidence="2 3" key="1">
    <citation type="submission" date="2019-03" db="EMBL/GenBank/DDBJ databases">
        <title>Draft genome sequences of novel Actinobacteria.</title>
        <authorList>
            <person name="Sahin N."/>
            <person name="Ay H."/>
            <person name="Saygin H."/>
        </authorList>
    </citation>
    <scope>NUCLEOTIDE SEQUENCE [LARGE SCALE GENOMIC DNA]</scope>
    <source>
        <strain evidence="2 3">JCM 30547</strain>
    </source>
</reference>
<dbReference type="EMBL" id="SMKA01000347">
    <property type="protein sequence ID" value="TDC15174.1"/>
    <property type="molecule type" value="Genomic_DNA"/>
</dbReference>
<evidence type="ECO:0008006" key="4">
    <source>
        <dbReference type="Google" id="ProtNLM"/>
    </source>
</evidence>
<name>A0A4R4P0Y3_9ACTN</name>
<evidence type="ECO:0000313" key="3">
    <source>
        <dbReference type="Proteomes" id="UP000295075"/>
    </source>
</evidence>
<protein>
    <recommendedName>
        <fullName evidence="4">DUF3558 domain-containing protein</fullName>
    </recommendedName>
</protein>
<feature type="chain" id="PRO_5039542017" description="DUF3558 domain-containing protein" evidence="1">
    <location>
        <begin position="19"/>
        <end position="206"/>
    </location>
</feature>
<dbReference type="AlphaFoldDB" id="A0A4R4P0Y3"/>
<proteinExistence type="predicted"/>
<dbReference type="Proteomes" id="UP000295075">
    <property type="component" value="Unassembled WGS sequence"/>
</dbReference>
<keyword evidence="3" id="KW-1185">Reference proteome</keyword>
<comment type="caution">
    <text evidence="2">The sequence shown here is derived from an EMBL/GenBank/DDBJ whole genome shotgun (WGS) entry which is preliminary data.</text>
</comment>
<gene>
    <name evidence="2" type="ORF">E1261_40820</name>
</gene>
<keyword evidence="1" id="KW-0732">Signal</keyword>
<feature type="signal peptide" evidence="1">
    <location>
        <begin position="1"/>
        <end position="18"/>
    </location>
</feature>